<name>A0A229XPB1_9EURO</name>
<keyword evidence="8" id="KW-0119">Carbohydrate metabolism</keyword>
<evidence type="ECO:0000313" key="10">
    <source>
        <dbReference type="EMBL" id="RLL99728.1"/>
    </source>
</evidence>
<evidence type="ECO:0000256" key="6">
    <source>
        <dbReference type="ARBA" id="ARBA00041304"/>
    </source>
</evidence>
<protein>
    <recommendedName>
        <fullName evidence="5">xyloglucan-specific endo-beta-1,4-glucanase</fullName>
        <ecNumber evidence="5">3.2.1.151</ecNumber>
    </recommendedName>
    <alternativeName>
        <fullName evidence="6">Xyloglucanase A</fullName>
    </alternativeName>
    <alternativeName>
        <fullName evidence="7">Xyloglucanendohydrolase A</fullName>
    </alternativeName>
</protein>
<keyword evidence="3 8" id="KW-0326">Glycosidase</keyword>
<dbReference type="Proteomes" id="UP000215289">
    <property type="component" value="Unassembled WGS sequence"/>
</dbReference>
<comment type="catalytic activity">
    <reaction evidence="4">
        <text>xyloglucan + H2O = xyloglucan oligosaccharides.</text>
        <dbReference type="EC" id="3.2.1.151"/>
    </reaction>
</comment>
<dbReference type="AlphaFoldDB" id="A0A229XPB1"/>
<accession>A0A229XPB1</accession>
<dbReference type="InterPro" id="IPR013319">
    <property type="entry name" value="GH11/12"/>
</dbReference>
<comment type="similarity">
    <text evidence="1 8">Belongs to the glycosyl hydrolase 12 (cellulase H) family.</text>
</comment>
<evidence type="ECO:0000256" key="9">
    <source>
        <dbReference type="SAM" id="SignalP"/>
    </source>
</evidence>
<evidence type="ECO:0000256" key="5">
    <source>
        <dbReference type="ARBA" id="ARBA00038882"/>
    </source>
</evidence>
<evidence type="ECO:0000256" key="2">
    <source>
        <dbReference type="ARBA" id="ARBA00022729"/>
    </source>
</evidence>
<feature type="signal peptide" evidence="9">
    <location>
        <begin position="1"/>
        <end position="18"/>
    </location>
</feature>
<dbReference type="STRING" id="1245748.A0A229XPB1"/>
<evidence type="ECO:0000256" key="7">
    <source>
        <dbReference type="ARBA" id="ARBA00043018"/>
    </source>
</evidence>
<dbReference type="InterPro" id="IPR002594">
    <property type="entry name" value="GH12"/>
</dbReference>
<dbReference type="EMBL" id="NIDN02000026">
    <property type="protein sequence ID" value="RLL99728.1"/>
    <property type="molecule type" value="Genomic_DNA"/>
</dbReference>
<dbReference type="Pfam" id="PF01670">
    <property type="entry name" value="Glyco_hydro_12"/>
    <property type="match status" value="1"/>
</dbReference>
<keyword evidence="11" id="KW-1185">Reference proteome</keyword>
<evidence type="ECO:0000313" key="11">
    <source>
        <dbReference type="Proteomes" id="UP000215289"/>
    </source>
</evidence>
<proteinExistence type="inferred from homology"/>
<dbReference type="PANTHER" id="PTHR34002:SF9">
    <property type="entry name" value="XYLOGLUCAN-SPECIFIC ENDO-BETA-1,4-GLUCANASE A"/>
    <property type="match status" value="1"/>
</dbReference>
<dbReference type="GO" id="GO:0000272">
    <property type="term" value="P:polysaccharide catabolic process"/>
    <property type="evidence" value="ECO:0007669"/>
    <property type="project" value="UniProtKB-KW"/>
</dbReference>
<keyword evidence="8" id="KW-0378">Hydrolase</keyword>
<dbReference type="GO" id="GO:0008810">
    <property type="term" value="F:cellulase activity"/>
    <property type="evidence" value="ECO:0007669"/>
    <property type="project" value="InterPro"/>
</dbReference>
<reference evidence="10 11" key="1">
    <citation type="submission" date="2018-08" db="EMBL/GenBank/DDBJ databases">
        <title>Draft genome sequences of two Aspergillus turcosus clinical strains isolated from bronchoalveolar lavage fluid: one azole-susceptible and the other azole-resistant.</title>
        <authorList>
            <person name="Parent-Michaud M."/>
            <person name="Dufresne P.J."/>
            <person name="Fournier E."/>
            <person name="Martineau C."/>
            <person name="Moreira S."/>
            <person name="Perkins V."/>
            <person name="De Repentigny L."/>
            <person name="Dufresne S.F."/>
        </authorList>
    </citation>
    <scope>NUCLEOTIDE SEQUENCE [LARGE SCALE GENOMIC DNA]</scope>
    <source>
        <strain evidence="10">HMR AF 1038</strain>
    </source>
</reference>
<dbReference type="PANTHER" id="PTHR34002">
    <property type="entry name" value="BLR1656 PROTEIN"/>
    <property type="match status" value="1"/>
</dbReference>
<dbReference type="GO" id="GO:0033946">
    <property type="term" value="F:xyloglucan-specific endo-beta-1,4-glucanase activity"/>
    <property type="evidence" value="ECO:0007669"/>
    <property type="project" value="UniProtKB-EC"/>
</dbReference>
<sequence length="238" mass="25202">MKFSLPLALSLTAATVQAATTFCGQWDSVSEGSYILYNNLWGESSATSGSQCTTFESLSGNTIVWNTQWSWSGGQGQVKSFANAALQFTPKTLSSISSIGSTWKWSYSGSNIVADVAYDMFLSTSPSGSHNYEIMVWLAALGGAGPISSTGSPIATPTINGIKWNLYLGPNGSMQVYSFVAQSTTQSFSGDMLNFFKYLESNQGLSSSLYLVDVQAGTEPFSGSNAVLTVSDYSASVA</sequence>
<dbReference type="InterPro" id="IPR013320">
    <property type="entry name" value="ConA-like_dom_sf"/>
</dbReference>
<organism evidence="10 11">
    <name type="scientific">Aspergillus turcosus</name>
    <dbReference type="NCBI Taxonomy" id="1245748"/>
    <lineage>
        <taxon>Eukaryota</taxon>
        <taxon>Fungi</taxon>
        <taxon>Dikarya</taxon>
        <taxon>Ascomycota</taxon>
        <taxon>Pezizomycotina</taxon>
        <taxon>Eurotiomycetes</taxon>
        <taxon>Eurotiomycetidae</taxon>
        <taxon>Eurotiales</taxon>
        <taxon>Aspergillaceae</taxon>
        <taxon>Aspergillus</taxon>
        <taxon>Aspergillus subgen. Fumigati</taxon>
    </lineage>
</organism>
<evidence type="ECO:0000256" key="1">
    <source>
        <dbReference type="ARBA" id="ARBA00005519"/>
    </source>
</evidence>
<gene>
    <name evidence="10" type="ORF">CFD26_107447</name>
</gene>
<dbReference type="Gene3D" id="2.60.120.180">
    <property type="match status" value="1"/>
</dbReference>
<dbReference type="OrthoDB" id="95118at2759"/>
<evidence type="ECO:0000256" key="3">
    <source>
        <dbReference type="ARBA" id="ARBA00023295"/>
    </source>
</evidence>
<evidence type="ECO:0000256" key="4">
    <source>
        <dbReference type="ARBA" id="ARBA00037012"/>
    </source>
</evidence>
<keyword evidence="8" id="KW-0624">Polysaccharide degradation</keyword>
<dbReference type="EC" id="3.2.1.151" evidence="5"/>
<dbReference type="SUPFAM" id="SSF49899">
    <property type="entry name" value="Concanavalin A-like lectins/glucanases"/>
    <property type="match status" value="1"/>
</dbReference>
<keyword evidence="2 9" id="KW-0732">Signal</keyword>
<feature type="chain" id="PRO_5011911750" description="xyloglucan-specific endo-beta-1,4-glucanase" evidence="9">
    <location>
        <begin position="19"/>
        <end position="238"/>
    </location>
</feature>
<comment type="caution">
    <text evidence="10">The sequence shown here is derived from an EMBL/GenBank/DDBJ whole genome shotgun (WGS) entry which is preliminary data.</text>
</comment>
<evidence type="ECO:0000256" key="8">
    <source>
        <dbReference type="RuleBase" id="RU361163"/>
    </source>
</evidence>